<evidence type="ECO:0000256" key="2">
    <source>
        <dbReference type="SAM" id="Phobius"/>
    </source>
</evidence>
<proteinExistence type="predicted"/>
<dbReference type="Proteomes" id="UP001500888">
    <property type="component" value="Unassembled WGS sequence"/>
</dbReference>
<dbReference type="EMBL" id="BAAAZR010000028">
    <property type="protein sequence ID" value="GAA3829290.1"/>
    <property type="molecule type" value="Genomic_DNA"/>
</dbReference>
<sequence length="173" mass="18679">MDQQREVRVSDSDREEAAERLGSAVTEGRLNLQEYDDRLGRAYQSVTYGDLEDLFVDLPRSGSGAAAPRETAPGSTSRPKATPSGAESTLGALGSYGFLGTLPRWLRVLWTIWLAKVAINLTVWALVSVSDATVAYFWPVWVIGPPGALLLTLTAIARTGPRSNHPTNPLLNG</sequence>
<dbReference type="RefSeq" id="WP_344947007.1">
    <property type="nucleotide sequence ID" value="NZ_BAAAZR010000028.1"/>
</dbReference>
<keyword evidence="2" id="KW-0472">Membrane</keyword>
<feature type="transmembrane region" description="Helical" evidence="2">
    <location>
        <begin position="135"/>
        <end position="157"/>
    </location>
</feature>
<name>A0ABP7IX25_9ACTN</name>
<evidence type="ECO:0000313" key="5">
    <source>
        <dbReference type="Proteomes" id="UP001500888"/>
    </source>
</evidence>
<gene>
    <name evidence="4" type="ORF">GCM10022226_57660</name>
</gene>
<evidence type="ECO:0000313" key="4">
    <source>
        <dbReference type="EMBL" id="GAA3829290.1"/>
    </source>
</evidence>
<dbReference type="Pfam" id="PF08044">
    <property type="entry name" value="DUF1707"/>
    <property type="match status" value="1"/>
</dbReference>
<organism evidence="4 5">
    <name type="scientific">Sphaerisporangium flaviroseum</name>
    <dbReference type="NCBI Taxonomy" id="509199"/>
    <lineage>
        <taxon>Bacteria</taxon>
        <taxon>Bacillati</taxon>
        <taxon>Actinomycetota</taxon>
        <taxon>Actinomycetes</taxon>
        <taxon>Streptosporangiales</taxon>
        <taxon>Streptosporangiaceae</taxon>
        <taxon>Sphaerisporangium</taxon>
    </lineage>
</organism>
<feature type="domain" description="DUF1707" evidence="3">
    <location>
        <begin position="7"/>
        <end position="59"/>
    </location>
</feature>
<dbReference type="PANTHER" id="PTHR40763">
    <property type="entry name" value="MEMBRANE PROTEIN-RELATED"/>
    <property type="match status" value="1"/>
</dbReference>
<evidence type="ECO:0000256" key="1">
    <source>
        <dbReference type="SAM" id="MobiDB-lite"/>
    </source>
</evidence>
<keyword evidence="2" id="KW-0812">Transmembrane</keyword>
<dbReference type="PANTHER" id="PTHR40763:SF4">
    <property type="entry name" value="DUF1707 DOMAIN-CONTAINING PROTEIN"/>
    <property type="match status" value="1"/>
</dbReference>
<comment type="caution">
    <text evidence="4">The sequence shown here is derived from an EMBL/GenBank/DDBJ whole genome shotgun (WGS) entry which is preliminary data.</text>
</comment>
<feature type="region of interest" description="Disordered" evidence="1">
    <location>
        <begin position="1"/>
        <end position="22"/>
    </location>
</feature>
<protein>
    <submittedName>
        <fullName evidence="4">DUF1707 domain-containing protein</fullName>
    </submittedName>
</protein>
<evidence type="ECO:0000259" key="3">
    <source>
        <dbReference type="Pfam" id="PF08044"/>
    </source>
</evidence>
<feature type="compositionally biased region" description="Basic and acidic residues" evidence="1">
    <location>
        <begin position="1"/>
        <end position="19"/>
    </location>
</feature>
<keyword evidence="5" id="KW-1185">Reference proteome</keyword>
<accession>A0ABP7IX25</accession>
<reference evidence="5" key="1">
    <citation type="journal article" date="2019" name="Int. J. Syst. Evol. Microbiol.">
        <title>The Global Catalogue of Microorganisms (GCM) 10K type strain sequencing project: providing services to taxonomists for standard genome sequencing and annotation.</title>
        <authorList>
            <consortium name="The Broad Institute Genomics Platform"/>
            <consortium name="The Broad Institute Genome Sequencing Center for Infectious Disease"/>
            <person name="Wu L."/>
            <person name="Ma J."/>
        </authorList>
    </citation>
    <scope>NUCLEOTIDE SEQUENCE [LARGE SCALE GENOMIC DNA]</scope>
    <source>
        <strain evidence="5">JCM 16908</strain>
    </source>
</reference>
<dbReference type="InterPro" id="IPR012551">
    <property type="entry name" value="DUF1707_SHOCT-like"/>
</dbReference>
<feature type="transmembrane region" description="Helical" evidence="2">
    <location>
        <begin position="108"/>
        <end position="129"/>
    </location>
</feature>
<feature type="region of interest" description="Disordered" evidence="1">
    <location>
        <begin position="62"/>
        <end position="86"/>
    </location>
</feature>
<keyword evidence="2" id="KW-1133">Transmembrane helix</keyword>